<feature type="region of interest" description="Disordered" evidence="1">
    <location>
        <begin position="1"/>
        <end position="47"/>
    </location>
</feature>
<dbReference type="EnsemblMetazoa" id="G19242.1">
    <property type="protein sequence ID" value="G19242.1:cds"/>
    <property type="gene ID" value="G19242"/>
</dbReference>
<feature type="compositionally biased region" description="Basic residues" evidence="1">
    <location>
        <begin position="16"/>
        <end position="33"/>
    </location>
</feature>
<name>A0A8W8JI28_MAGGI</name>
<sequence length="212" mass="24105">MQPRQPSYKEKELTGGKRKLVGRARRPGIKRKRTSDATALAPTELESKNEVPSLDEVVSSLSSKILPVLEQKIETIISRGSEAKETDNNEDQENLVWVIGSSIIKWAFFRARRSLFRADLSIKRFNGRIFWQGKGESGGTFVKKHVLCMQFAEIADAKYGNGDPCAWNGYENCVHASYFGLIRRKCMVVPLLHIKPHRAVRFDSVFFPQMEC</sequence>
<evidence type="ECO:0000256" key="1">
    <source>
        <dbReference type="SAM" id="MobiDB-lite"/>
    </source>
</evidence>
<dbReference type="AlphaFoldDB" id="A0A8W8JI28"/>
<reference evidence="2" key="1">
    <citation type="submission" date="2022-08" db="UniProtKB">
        <authorList>
            <consortium name="EnsemblMetazoa"/>
        </authorList>
    </citation>
    <scope>IDENTIFICATION</scope>
    <source>
        <strain evidence="2">05x7-T-G4-1.051#20</strain>
    </source>
</reference>
<evidence type="ECO:0000313" key="3">
    <source>
        <dbReference type="Proteomes" id="UP000005408"/>
    </source>
</evidence>
<keyword evidence="3" id="KW-1185">Reference proteome</keyword>
<proteinExistence type="predicted"/>
<protein>
    <submittedName>
        <fullName evidence="2">Uncharacterized protein</fullName>
    </submittedName>
</protein>
<evidence type="ECO:0000313" key="2">
    <source>
        <dbReference type="EnsemblMetazoa" id="G19242.1:cds"/>
    </source>
</evidence>
<accession>A0A8W8JI28</accession>
<organism evidence="2 3">
    <name type="scientific">Magallana gigas</name>
    <name type="common">Pacific oyster</name>
    <name type="synonym">Crassostrea gigas</name>
    <dbReference type="NCBI Taxonomy" id="29159"/>
    <lineage>
        <taxon>Eukaryota</taxon>
        <taxon>Metazoa</taxon>
        <taxon>Spiralia</taxon>
        <taxon>Lophotrochozoa</taxon>
        <taxon>Mollusca</taxon>
        <taxon>Bivalvia</taxon>
        <taxon>Autobranchia</taxon>
        <taxon>Pteriomorphia</taxon>
        <taxon>Ostreida</taxon>
        <taxon>Ostreoidea</taxon>
        <taxon>Ostreidae</taxon>
        <taxon>Magallana</taxon>
    </lineage>
</organism>
<dbReference type="Proteomes" id="UP000005408">
    <property type="component" value="Unassembled WGS sequence"/>
</dbReference>